<evidence type="ECO:0000313" key="3">
    <source>
        <dbReference type="Proteomes" id="UP000886998"/>
    </source>
</evidence>
<proteinExistence type="predicted"/>
<evidence type="ECO:0000313" key="2">
    <source>
        <dbReference type="EMBL" id="GFS54392.1"/>
    </source>
</evidence>
<gene>
    <name evidence="2" type="ORF">TNIN_409711</name>
</gene>
<comment type="caution">
    <text evidence="2">The sequence shown here is derived from an EMBL/GenBank/DDBJ whole genome shotgun (WGS) entry which is preliminary data.</text>
</comment>
<dbReference type="SUPFAM" id="SSF53335">
    <property type="entry name" value="S-adenosyl-L-methionine-dependent methyltransferases"/>
    <property type="match status" value="1"/>
</dbReference>
<dbReference type="Proteomes" id="UP000886998">
    <property type="component" value="Unassembled WGS sequence"/>
</dbReference>
<dbReference type="AlphaFoldDB" id="A0A8X6MGJ9"/>
<feature type="domain" description="Methyltransferase" evidence="1">
    <location>
        <begin position="68"/>
        <end position="183"/>
    </location>
</feature>
<dbReference type="EMBL" id="BMAV01026915">
    <property type="protein sequence ID" value="GFS54392.1"/>
    <property type="molecule type" value="Genomic_DNA"/>
</dbReference>
<organism evidence="2 3">
    <name type="scientific">Trichonephila inaurata madagascariensis</name>
    <dbReference type="NCBI Taxonomy" id="2747483"/>
    <lineage>
        <taxon>Eukaryota</taxon>
        <taxon>Metazoa</taxon>
        <taxon>Ecdysozoa</taxon>
        <taxon>Arthropoda</taxon>
        <taxon>Chelicerata</taxon>
        <taxon>Arachnida</taxon>
        <taxon>Araneae</taxon>
        <taxon>Araneomorphae</taxon>
        <taxon>Entelegynae</taxon>
        <taxon>Araneoidea</taxon>
        <taxon>Nephilidae</taxon>
        <taxon>Trichonephila</taxon>
        <taxon>Trichonephila inaurata</taxon>
    </lineage>
</organism>
<sequence>MYVLTLFFSLVDFRFSPSGPASESICHTLPKFQKSEMAQAMALNERLLEPARELIARCITELNWEDLSEDTVMDIGCGGFFLCTRALLEKFPRMGCLLAVDKFRTISNEIKEDEFFAEYFRNNSLQFHLADITDSSSLEFYRGLIHKIVSRNMLQHVTDKEMAFQHMYDLLRPGGHAAVLFCIENPVETWRLIISTSTNWEQYRRNEIILFYAANLEDGYYENVLEDIGFRVVRCERSDVQHQFENDQTLLTKLLSLATIFLKIPEDKMTQFKEESVKLFKELIGYSGSGPLRYEISDLLLLAIKP</sequence>
<evidence type="ECO:0000259" key="1">
    <source>
        <dbReference type="Pfam" id="PF13847"/>
    </source>
</evidence>
<dbReference type="OrthoDB" id="8300214at2759"/>
<protein>
    <recommendedName>
        <fullName evidence="1">Methyltransferase domain-containing protein</fullName>
    </recommendedName>
</protein>
<keyword evidence="3" id="KW-1185">Reference proteome</keyword>
<dbReference type="InterPro" id="IPR025714">
    <property type="entry name" value="Methyltranfer_dom"/>
</dbReference>
<dbReference type="Gene3D" id="3.40.50.150">
    <property type="entry name" value="Vaccinia Virus protein VP39"/>
    <property type="match status" value="1"/>
</dbReference>
<dbReference type="InterPro" id="IPR029063">
    <property type="entry name" value="SAM-dependent_MTases_sf"/>
</dbReference>
<name>A0A8X6MGJ9_9ARAC</name>
<dbReference type="Pfam" id="PF13847">
    <property type="entry name" value="Methyltransf_31"/>
    <property type="match status" value="1"/>
</dbReference>
<reference evidence="2" key="1">
    <citation type="submission" date="2020-08" db="EMBL/GenBank/DDBJ databases">
        <title>Multicomponent nature underlies the extraordinary mechanical properties of spider dragline silk.</title>
        <authorList>
            <person name="Kono N."/>
            <person name="Nakamura H."/>
            <person name="Mori M."/>
            <person name="Yoshida Y."/>
            <person name="Ohtoshi R."/>
            <person name="Malay A.D."/>
            <person name="Moran D.A.P."/>
            <person name="Tomita M."/>
            <person name="Numata K."/>
            <person name="Arakawa K."/>
        </authorList>
    </citation>
    <scope>NUCLEOTIDE SEQUENCE</scope>
</reference>
<accession>A0A8X6MGJ9</accession>